<keyword evidence="1" id="KW-1133">Transmembrane helix</keyword>
<dbReference type="Proteomes" id="UP000502823">
    <property type="component" value="Unassembled WGS sequence"/>
</dbReference>
<evidence type="ECO:0000256" key="1">
    <source>
        <dbReference type="SAM" id="Phobius"/>
    </source>
</evidence>
<protein>
    <submittedName>
        <fullName evidence="2">Uncharacterized protein</fullName>
    </submittedName>
</protein>
<keyword evidence="1" id="KW-0472">Membrane</keyword>
<evidence type="ECO:0000313" key="3">
    <source>
        <dbReference type="Proteomes" id="UP000502823"/>
    </source>
</evidence>
<dbReference type="AlphaFoldDB" id="A0A6L2Q5T2"/>
<dbReference type="EMBL" id="BLKM01001701">
    <property type="protein sequence ID" value="GFG40293.1"/>
    <property type="molecule type" value="Genomic_DNA"/>
</dbReference>
<proteinExistence type="predicted"/>
<gene>
    <name evidence="2" type="ORF">Cfor_12025</name>
</gene>
<keyword evidence="1" id="KW-0812">Transmembrane</keyword>
<feature type="transmembrane region" description="Helical" evidence="1">
    <location>
        <begin position="146"/>
        <end position="163"/>
    </location>
</feature>
<sequence>MKSWRPLRAWCTTRMLYTGYAYRVTIRKLLAKWPLRQLMRWQSNVMIDFKEIPSKCGRFMELSGRFGFYRHLAFICCLEVSYLGKQAHCVPRTALTKIPDDGTTQLVHFRRRTSETSSLLLLHNGLQSKSNFYLYQKHTHSHNKRVFITTMAFVLFVVGLVLAEEKETKQEKRGLEDLGFGSYEGGYSFGGEHGIEENHEHVKTIIITREVKVPVPQPYPVEVIKKIPYPVKVPVEVKVEKPYPVEVPKPYPVYVEKKIPYPVERKVPYPVKVPVEVPVPVQIPVHVPKPYPVHVPKPVPVPHPVYIEKKVPIYTKTHEGQYQGYVGLGGLSLESSHGNFGYLGDSY</sequence>
<comment type="caution">
    <text evidence="2">The sequence shown here is derived from an EMBL/GenBank/DDBJ whole genome shotgun (WGS) entry which is preliminary data.</text>
</comment>
<accession>A0A6L2Q5T2</accession>
<name>A0A6L2Q5T2_COPFO</name>
<dbReference type="PANTHER" id="PTHR47771">
    <property type="entry name" value="LD27203P-RELATED"/>
    <property type="match status" value="1"/>
</dbReference>
<dbReference type="InParanoid" id="A0A6L2Q5T2"/>
<reference evidence="3" key="1">
    <citation type="submission" date="2020-01" db="EMBL/GenBank/DDBJ databases">
        <title>Draft genome sequence of the Termite Coptotermes fromosanus.</title>
        <authorList>
            <person name="Itakura S."/>
            <person name="Yosikawa Y."/>
            <person name="Umezawa K."/>
        </authorList>
    </citation>
    <scope>NUCLEOTIDE SEQUENCE [LARGE SCALE GENOMIC DNA]</scope>
</reference>
<keyword evidence="3" id="KW-1185">Reference proteome</keyword>
<evidence type="ECO:0000313" key="2">
    <source>
        <dbReference type="EMBL" id="GFG40293.1"/>
    </source>
</evidence>
<organism evidence="2 3">
    <name type="scientific">Coptotermes formosanus</name>
    <name type="common">Formosan subterranean termite</name>
    <dbReference type="NCBI Taxonomy" id="36987"/>
    <lineage>
        <taxon>Eukaryota</taxon>
        <taxon>Metazoa</taxon>
        <taxon>Ecdysozoa</taxon>
        <taxon>Arthropoda</taxon>
        <taxon>Hexapoda</taxon>
        <taxon>Insecta</taxon>
        <taxon>Pterygota</taxon>
        <taxon>Neoptera</taxon>
        <taxon>Polyneoptera</taxon>
        <taxon>Dictyoptera</taxon>
        <taxon>Blattodea</taxon>
        <taxon>Blattoidea</taxon>
        <taxon>Termitoidae</taxon>
        <taxon>Rhinotermitidae</taxon>
        <taxon>Coptotermes</taxon>
    </lineage>
</organism>
<dbReference type="PANTHER" id="PTHR47771:SF3">
    <property type="entry name" value="LD27203P"/>
    <property type="match status" value="1"/>
</dbReference>